<comment type="caution">
    <text evidence="1">The sequence shown here is derived from an EMBL/GenBank/DDBJ whole genome shotgun (WGS) entry which is preliminary data.</text>
</comment>
<reference evidence="2" key="2">
    <citation type="journal article" date="2018" name="Mol. Plant Microbe Interact.">
        <title>Genome sequence resources for the wheat stripe rust pathogen (Puccinia striiformis f. sp. tritici) and the barley stripe rust pathogen (Puccinia striiformis f. sp. hordei).</title>
        <authorList>
            <person name="Xia C."/>
            <person name="Wang M."/>
            <person name="Yin C."/>
            <person name="Cornejo O.E."/>
            <person name="Hulbert S.H."/>
            <person name="Chen X."/>
        </authorList>
    </citation>
    <scope>NUCLEOTIDE SEQUENCE [LARGE SCALE GENOMIC DNA]</scope>
    <source>
        <strain evidence="2">93-210</strain>
    </source>
</reference>
<accession>A0ACC0EMD1</accession>
<gene>
    <name evidence="1" type="ORF">MJO28_005769</name>
</gene>
<organism evidence="1 2">
    <name type="scientific">Puccinia striiformis f. sp. tritici</name>
    <dbReference type="NCBI Taxonomy" id="168172"/>
    <lineage>
        <taxon>Eukaryota</taxon>
        <taxon>Fungi</taxon>
        <taxon>Dikarya</taxon>
        <taxon>Basidiomycota</taxon>
        <taxon>Pucciniomycotina</taxon>
        <taxon>Pucciniomycetes</taxon>
        <taxon>Pucciniales</taxon>
        <taxon>Pucciniaceae</taxon>
        <taxon>Puccinia</taxon>
    </lineage>
</organism>
<reference evidence="2" key="1">
    <citation type="journal article" date="2018" name="BMC Genomics">
        <title>Genomic insights into host adaptation between the wheat stripe rust pathogen (Puccinia striiformis f. sp. tritici) and the barley stripe rust pathogen (Puccinia striiformis f. sp. hordei).</title>
        <authorList>
            <person name="Xia C."/>
            <person name="Wang M."/>
            <person name="Yin C."/>
            <person name="Cornejo O.E."/>
            <person name="Hulbert S.H."/>
            <person name="Chen X."/>
        </authorList>
    </citation>
    <scope>NUCLEOTIDE SEQUENCE [LARGE SCALE GENOMIC DNA]</scope>
    <source>
        <strain evidence="2">93-210</strain>
    </source>
</reference>
<evidence type="ECO:0000313" key="2">
    <source>
        <dbReference type="Proteomes" id="UP001060170"/>
    </source>
</evidence>
<reference evidence="1 2" key="3">
    <citation type="journal article" date="2022" name="Microbiol. Spectr.">
        <title>Folding features and dynamics of 3D genome architecture in plant fungal pathogens.</title>
        <authorList>
            <person name="Xia C."/>
        </authorList>
    </citation>
    <scope>NUCLEOTIDE SEQUENCE [LARGE SCALE GENOMIC DNA]</scope>
    <source>
        <strain evidence="1 2">93-210</strain>
    </source>
</reference>
<dbReference type="Proteomes" id="UP001060170">
    <property type="component" value="Chromosome 5"/>
</dbReference>
<keyword evidence="2" id="KW-1185">Reference proteome</keyword>
<protein>
    <submittedName>
        <fullName evidence="1">Uncharacterized protein</fullName>
    </submittedName>
</protein>
<sequence length="480" mass="53366">MHGSPGSYPTPEALAPLVDRNIAASRNPFEEETKSENPFDVPIGEFDIQTHVGHSAKSSTNCMFGRVIRLQISIGVIRRIFLFTNYWFHPAPVAKALSSLPDHDISASRNPFEEKTKSKNPFDEPIEEYDLQTHIGHGAMSSTYAGDFLDLSRKSNQPGDFNAFVAASPLNFDGNPFAMHPGGPTGQDGTLASGNMLLPAVPHSTGFQQDAYHRAVPVVGTTHDEVLRSLQVNPEISYNPFRFDPRETEIQNRQGSWVEFDNDVKSGAPIDSVPGTSDYGSTQTGTSDQNFIARDQSHASHGPALEPSGEQPLIDLGITDEEKKETSGPSLESFLQEEFYHRISSALKSRLANLTIGNRETLQEFYEEILAATLIQSAQLKNAERRHTEQELREHSEILVVYAIEQLFSTLEKPLEDLNDKTKQGLIQSLARTPPKGASRSWLPALWLTHRYEQEFSSSHVDPFQLINVLNHFKRSGKTS</sequence>
<name>A0ACC0EMD1_9BASI</name>
<evidence type="ECO:0000313" key="1">
    <source>
        <dbReference type="EMBL" id="KAI7955369.1"/>
    </source>
</evidence>
<dbReference type="EMBL" id="CM045869">
    <property type="protein sequence ID" value="KAI7955369.1"/>
    <property type="molecule type" value="Genomic_DNA"/>
</dbReference>
<proteinExistence type="predicted"/>